<comment type="caution">
    <text evidence="1">The sequence shown here is derived from an EMBL/GenBank/DDBJ whole genome shotgun (WGS) entry which is preliminary data.</text>
</comment>
<accession>A0ABV7YX11</accession>
<evidence type="ECO:0000313" key="2">
    <source>
        <dbReference type="Proteomes" id="UP001595616"/>
    </source>
</evidence>
<evidence type="ECO:0008006" key="3">
    <source>
        <dbReference type="Google" id="ProtNLM"/>
    </source>
</evidence>
<evidence type="ECO:0000313" key="1">
    <source>
        <dbReference type="EMBL" id="MFC3811466.1"/>
    </source>
</evidence>
<protein>
    <recommendedName>
        <fullName evidence="3">Lipoprotein</fullName>
    </recommendedName>
</protein>
<name>A0ABV7YX11_9BACT</name>
<reference evidence="2" key="1">
    <citation type="journal article" date="2019" name="Int. J. Syst. Evol. Microbiol.">
        <title>The Global Catalogue of Microorganisms (GCM) 10K type strain sequencing project: providing services to taxonomists for standard genome sequencing and annotation.</title>
        <authorList>
            <consortium name="The Broad Institute Genomics Platform"/>
            <consortium name="The Broad Institute Genome Sequencing Center for Infectious Disease"/>
            <person name="Wu L."/>
            <person name="Ma J."/>
        </authorList>
    </citation>
    <scope>NUCLEOTIDE SEQUENCE [LARGE SCALE GENOMIC DNA]</scope>
    <source>
        <strain evidence="2">CECT 7956</strain>
    </source>
</reference>
<gene>
    <name evidence="1" type="ORF">ACFOOI_12445</name>
</gene>
<dbReference type="Proteomes" id="UP001595616">
    <property type="component" value="Unassembled WGS sequence"/>
</dbReference>
<proteinExistence type="predicted"/>
<dbReference type="EMBL" id="JBHRYQ010000001">
    <property type="protein sequence ID" value="MFC3811466.1"/>
    <property type="molecule type" value="Genomic_DNA"/>
</dbReference>
<dbReference type="RefSeq" id="WP_379838305.1">
    <property type="nucleotide sequence ID" value="NZ_JBHRYQ010000001.1"/>
</dbReference>
<organism evidence="1 2">
    <name type="scientific">Lacihabitans lacunae</name>
    <dbReference type="NCBI Taxonomy" id="1028214"/>
    <lineage>
        <taxon>Bacteria</taxon>
        <taxon>Pseudomonadati</taxon>
        <taxon>Bacteroidota</taxon>
        <taxon>Cytophagia</taxon>
        <taxon>Cytophagales</taxon>
        <taxon>Leadbetterellaceae</taxon>
        <taxon>Lacihabitans</taxon>
    </lineage>
</organism>
<sequence length="331" mass="39168">MLRFIVFFFSLSAFWTCKSKSVDYKVSHGVYSWKTSFQNTEHAFLDSNHVMRIYLRFFDVDISQGKAIPKGKVKFLSMPDREIVPTVFITNRTFYALTKEKNIELVQNILDQVKSISQENDFVFNEVQIDCDWTLKTKAMYFDFLKTLKLKSMKRVSATIRLHQVKYLEKTGVPPVDEGVLMVYNTGEWQKYSSDNSLFEPNVILKYLDNLGTYPLKLNVALPIFSQTLIYRSGLFLNFLKNTTESEIENNGFFEKTDKQREYICTENVFFKEMSFRKGDIVKIEQAEVADLLKIKNTIFEKLKNKEFWLILYHLENYKYYSTKEYAEIYK</sequence>
<keyword evidence="2" id="KW-1185">Reference proteome</keyword>